<dbReference type="InterPro" id="IPR025512">
    <property type="entry name" value="DUF4399"/>
</dbReference>
<reference evidence="2" key="1">
    <citation type="submission" date="2018-05" db="EMBL/GenBank/DDBJ databases">
        <authorList>
            <person name="Lanie J.A."/>
            <person name="Ng W.-L."/>
            <person name="Kazmierczak K.M."/>
            <person name="Andrzejewski T.M."/>
            <person name="Davidsen T.M."/>
            <person name="Wayne K.J."/>
            <person name="Tettelin H."/>
            <person name="Glass J.I."/>
            <person name="Rusch D."/>
            <person name="Podicherti R."/>
            <person name="Tsui H.-C.T."/>
            <person name="Winkler M.E."/>
        </authorList>
    </citation>
    <scope>NUCLEOTIDE SEQUENCE</scope>
</reference>
<gene>
    <name evidence="2" type="ORF">METZ01_LOCUS197725</name>
</gene>
<evidence type="ECO:0000259" key="1">
    <source>
        <dbReference type="Pfam" id="PF14347"/>
    </source>
</evidence>
<dbReference type="AlphaFoldDB" id="A0A382E4E7"/>
<organism evidence="2">
    <name type="scientific">marine metagenome</name>
    <dbReference type="NCBI Taxonomy" id="408172"/>
    <lineage>
        <taxon>unclassified sequences</taxon>
        <taxon>metagenomes</taxon>
        <taxon>ecological metagenomes</taxon>
    </lineage>
</organism>
<name>A0A382E4E7_9ZZZZ</name>
<proteinExistence type="predicted"/>
<protein>
    <recommendedName>
        <fullName evidence="1">DUF4399 domain-containing protein</fullName>
    </recommendedName>
</protein>
<evidence type="ECO:0000313" key="2">
    <source>
        <dbReference type="EMBL" id="SVB44871.1"/>
    </source>
</evidence>
<feature type="domain" description="DUF4399" evidence="1">
    <location>
        <begin position="54"/>
        <end position="144"/>
    </location>
</feature>
<dbReference type="Pfam" id="PF14347">
    <property type="entry name" value="DUF4399"/>
    <property type="match status" value="1"/>
</dbReference>
<accession>A0A382E4E7</accession>
<dbReference type="EMBL" id="UINC01042354">
    <property type="protein sequence ID" value="SVB44871.1"/>
    <property type="molecule type" value="Genomic_DNA"/>
</dbReference>
<sequence length="146" mass="15788">MKTITLITSIVLSVWIPIIGAQQATLPRTPAPDGALAYIQSPNDGDEMSSPFTVRFGLRGLGIAPALTQFPNTGHHHLLVDTDPLPPENQPLPATDKIIHYGLGQTETELELPPGVHTLQMVVGDHLHIPHLPPVISQRITITVIE</sequence>